<evidence type="ECO:0000313" key="4">
    <source>
        <dbReference type="Proteomes" id="UP000236642"/>
    </source>
</evidence>
<feature type="transmembrane region" description="Helical" evidence="1">
    <location>
        <begin position="16"/>
        <end position="34"/>
    </location>
</feature>
<dbReference type="Proteomes" id="UP000236642">
    <property type="component" value="Unassembled WGS sequence"/>
</dbReference>
<reference evidence="4" key="1">
    <citation type="submission" date="2017-09" db="EMBL/GenBank/DDBJ databases">
        <title>Metaegenomics of thermophilic ammonia-oxidizing enrichment culture.</title>
        <authorList>
            <person name="Kato S."/>
            <person name="Suzuki K."/>
        </authorList>
    </citation>
    <scope>NUCLEOTIDE SEQUENCE [LARGE SCALE GENOMIC DNA]</scope>
</reference>
<dbReference type="AlphaFoldDB" id="A0A2H5Y998"/>
<dbReference type="NCBIfam" id="NF037970">
    <property type="entry name" value="vanZ_1"/>
    <property type="match status" value="1"/>
</dbReference>
<keyword evidence="1" id="KW-1133">Transmembrane helix</keyword>
<feature type="transmembrane region" description="Helical" evidence="1">
    <location>
        <begin position="54"/>
        <end position="70"/>
    </location>
</feature>
<evidence type="ECO:0000256" key="1">
    <source>
        <dbReference type="SAM" id="Phobius"/>
    </source>
</evidence>
<proteinExistence type="predicted"/>
<name>A0A2H5Y998_9CHLR</name>
<accession>A0A2H5Y998</accession>
<evidence type="ECO:0000313" key="3">
    <source>
        <dbReference type="EMBL" id="GBD09991.1"/>
    </source>
</evidence>
<gene>
    <name evidence="3" type="ORF">HRbin22_02254</name>
</gene>
<protein>
    <recommendedName>
        <fullName evidence="2">VanZ-like domain-containing protein</fullName>
    </recommendedName>
</protein>
<keyword evidence="1" id="KW-0472">Membrane</keyword>
<dbReference type="Pfam" id="PF04892">
    <property type="entry name" value="VanZ"/>
    <property type="match status" value="1"/>
</dbReference>
<dbReference type="InterPro" id="IPR006976">
    <property type="entry name" value="VanZ-like"/>
</dbReference>
<keyword evidence="1" id="KW-0812">Transmembrane</keyword>
<organism evidence="3 4">
    <name type="scientific">Candidatus Thermoflexus japonica</name>
    <dbReference type="NCBI Taxonomy" id="2035417"/>
    <lineage>
        <taxon>Bacteria</taxon>
        <taxon>Bacillati</taxon>
        <taxon>Chloroflexota</taxon>
        <taxon>Thermoflexia</taxon>
        <taxon>Thermoflexales</taxon>
        <taxon>Thermoflexaceae</taxon>
        <taxon>Thermoflexus</taxon>
    </lineage>
</organism>
<evidence type="ECO:0000259" key="2">
    <source>
        <dbReference type="Pfam" id="PF04892"/>
    </source>
</evidence>
<sequence>MIQCGQRSVIAKAPAVVRWGLTLLWMAVIFFLSAQPHLPQAPEPWLDTLLKKTAHGLEYAILAVLARWTLRAHGTPHAGRWAWGWAVLYALTDEAHQMLIPGRHPSGWDVGIDALGAAIGLWAWRKRGQDRTPS</sequence>
<feature type="domain" description="VanZ-like" evidence="2">
    <location>
        <begin position="21"/>
        <end position="124"/>
    </location>
</feature>
<comment type="caution">
    <text evidence="3">The sequence shown here is derived from an EMBL/GenBank/DDBJ whole genome shotgun (WGS) entry which is preliminary data.</text>
</comment>
<dbReference type="EMBL" id="BEHY01000090">
    <property type="protein sequence ID" value="GBD09991.1"/>
    <property type="molecule type" value="Genomic_DNA"/>
</dbReference>